<reference evidence="2" key="1">
    <citation type="submission" date="2020-10" db="EMBL/GenBank/DDBJ databases">
        <authorList>
            <person name="Kikuchi T."/>
        </authorList>
    </citation>
    <scope>NUCLEOTIDE SEQUENCE</scope>
    <source>
        <strain evidence="2">NKZ352</strain>
    </source>
</reference>
<feature type="compositionally biased region" description="Gly residues" evidence="1">
    <location>
        <begin position="296"/>
        <end position="307"/>
    </location>
</feature>
<feature type="region of interest" description="Disordered" evidence="1">
    <location>
        <begin position="106"/>
        <end position="132"/>
    </location>
</feature>
<dbReference type="Proteomes" id="UP000835052">
    <property type="component" value="Unassembled WGS sequence"/>
</dbReference>
<comment type="caution">
    <text evidence="2">The sequence shown here is derived from an EMBL/GenBank/DDBJ whole genome shotgun (WGS) entry which is preliminary data.</text>
</comment>
<feature type="compositionally biased region" description="Basic and acidic residues" evidence="1">
    <location>
        <begin position="178"/>
        <end position="188"/>
    </location>
</feature>
<sequence>MLSNACFFHEVPEDLLFKIFLNANGMSVSTIQRIPSVETTSISQNLRPRRSTGISRSDFVKSLMSAEKEKVSGVASHRIDHHKLVALSLSGRGVVTQMVNRMEKKVAPTATKTKTANSGNQTPARKPPLAEEEKVHIEVVEVPPTENLPQPIKKKQKRNYIGSLTSTKFLHNIFSQSTKDEEKKKKGDSSPTILINDEDPHKARMVAISGAASRVPLLLREKPSPSSYESKLKRTLTEASPDIELPLGGPLRKRLSEGATAVLTSSLQQLKKNSKRLSIVDGDKIFGGLMKLTKGLGGGGGGGGGGATRTSCVERRESDKTTRKSASNRMTKSCHIPAPSLLSPNLDFAAEYTLRPLEPRRTDRPIPSLVLQRRATPPKELEETLVDGADENWLAINRRRPLTVAGGPLMRNERRKMLGSRPMSRTLTVALPPQTLPPLYEHDNGDDATSTTARANEELQKKDRRQLRRYGGSHTTSTFQGRKDAAPDASPRRHLIGFLHRTSHLSLTSEMSGNASFYLIGEFRNFLKVK</sequence>
<dbReference type="OrthoDB" id="10670927at2759"/>
<gene>
    <name evidence="2" type="ORF">CAUJ_LOCUS9957</name>
</gene>
<protein>
    <submittedName>
        <fullName evidence="2">Uncharacterized protein</fullName>
    </submittedName>
</protein>
<proteinExistence type="predicted"/>
<name>A0A8S1HHZ4_9PELO</name>
<feature type="compositionally biased region" description="Basic and acidic residues" evidence="1">
    <location>
        <begin position="312"/>
        <end position="322"/>
    </location>
</feature>
<feature type="compositionally biased region" description="Low complexity" evidence="1">
    <location>
        <begin position="107"/>
        <end position="116"/>
    </location>
</feature>
<keyword evidence="3" id="KW-1185">Reference proteome</keyword>
<organism evidence="2 3">
    <name type="scientific">Caenorhabditis auriculariae</name>
    <dbReference type="NCBI Taxonomy" id="2777116"/>
    <lineage>
        <taxon>Eukaryota</taxon>
        <taxon>Metazoa</taxon>
        <taxon>Ecdysozoa</taxon>
        <taxon>Nematoda</taxon>
        <taxon>Chromadorea</taxon>
        <taxon>Rhabditida</taxon>
        <taxon>Rhabditina</taxon>
        <taxon>Rhabditomorpha</taxon>
        <taxon>Rhabditoidea</taxon>
        <taxon>Rhabditidae</taxon>
        <taxon>Peloderinae</taxon>
        <taxon>Caenorhabditis</taxon>
    </lineage>
</organism>
<evidence type="ECO:0000313" key="2">
    <source>
        <dbReference type="EMBL" id="CAD6194038.1"/>
    </source>
</evidence>
<feature type="region of interest" description="Disordered" evidence="1">
    <location>
        <begin position="296"/>
        <end position="336"/>
    </location>
</feature>
<dbReference type="AlphaFoldDB" id="A0A8S1HHZ4"/>
<evidence type="ECO:0000256" key="1">
    <source>
        <dbReference type="SAM" id="MobiDB-lite"/>
    </source>
</evidence>
<evidence type="ECO:0000313" key="3">
    <source>
        <dbReference type="Proteomes" id="UP000835052"/>
    </source>
</evidence>
<dbReference type="EMBL" id="CAJGYM010000040">
    <property type="protein sequence ID" value="CAD6194038.1"/>
    <property type="molecule type" value="Genomic_DNA"/>
</dbReference>
<accession>A0A8S1HHZ4</accession>
<feature type="region of interest" description="Disordered" evidence="1">
    <location>
        <begin position="433"/>
        <end position="489"/>
    </location>
</feature>
<feature type="region of interest" description="Disordered" evidence="1">
    <location>
        <begin position="175"/>
        <end position="196"/>
    </location>
</feature>